<keyword evidence="3" id="KW-0328">Glycosyltransferase</keyword>
<evidence type="ECO:0000259" key="9">
    <source>
        <dbReference type="Pfam" id="PF13231"/>
    </source>
</evidence>
<evidence type="ECO:0000256" key="2">
    <source>
        <dbReference type="ARBA" id="ARBA00022475"/>
    </source>
</evidence>
<dbReference type="RefSeq" id="WP_110987838.1">
    <property type="nucleotide sequence ID" value="NZ_CAWNWM010000015.1"/>
</dbReference>
<dbReference type="Proteomes" id="UP000248857">
    <property type="component" value="Unassembled WGS sequence"/>
</dbReference>
<feature type="transmembrane region" description="Helical" evidence="8">
    <location>
        <begin position="6"/>
        <end position="23"/>
    </location>
</feature>
<dbReference type="InterPro" id="IPR050297">
    <property type="entry name" value="LipidA_mod_glycosyltrf_83"/>
</dbReference>
<protein>
    <recommendedName>
        <fullName evidence="9">Glycosyltransferase RgtA/B/C/D-like domain-containing protein</fullName>
    </recommendedName>
</protein>
<feature type="transmembrane region" description="Helical" evidence="8">
    <location>
        <begin position="200"/>
        <end position="222"/>
    </location>
</feature>
<evidence type="ECO:0000256" key="7">
    <source>
        <dbReference type="ARBA" id="ARBA00023136"/>
    </source>
</evidence>
<keyword evidence="11" id="KW-1185">Reference proteome</keyword>
<dbReference type="InterPro" id="IPR038731">
    <property type="entry name" value="RgtA/B/C-like"/>
</dbReference>
<reference evidence="10 11" key="1">
    <citation type="journal article" date="2018" name="Sci. Rep.">
        <title>A novel species of the marine cyanobacterium Acaryochloris with a unique pigment content and lifestyle.</title>
        <authorList>
            <person name="Partensky F."/>
            <person name="Six C."/>
            <person name="Ratin M."/>
            <person name="Garczarek L."/>
            <person name="Vaulot D."/>
            <person name="Probert I."/>
            <person name="Calteau A."/>
            <person name="Gourvil P."/>
            <person name="Marie D."/>
            <person name="Grebert T."/>
            <person name="Bouchier C."/>
            <person name="Le Panse S."/>
            <person name="Gachenot M."/>
            <person name="Rodriguez F."/>
            <person name="Garrido J.L."/>
        </authorList>
    </citation>
    <scope>NUCLEOTIDE SEQUENCE [LARGE SCALE GENOMIC DNA]</scope>
    <source>
        <strain evidence="10 11">RCC1774</strain>
    </source>
</reference>
<evidence type="ECO:0000256" key="3">
    <source>
        <dbReference type="ARBA" id="ARBA00022676"/>
    </source>
</evidence>
<feature type="domain" description="Glycosyltransferase RgtA/B/C/D-like" evidence="9">
    <location>
        <begin position="102"/>
        <end position="246"/>
    </location>
</feature>
<evidence type="ECO:0000256" key="4">
    <source>
        <dbReference type="ARBA" id="ARBA00022679"/>
    </source>
</evidence>
<dbReference type="GO" id="GO:0010041">
    <property type="term" value="P:response to iron(III) ion"/>
    <property type="evidence" value="ECO:0007669"/>
    <property type="project" value="TreeGrafter"/>
</dbReference>
<name>A0A2W1JCA8_9CYAN</name>
<evidence type="ECO:0000256" key="6">
    <source>
        <dbReference type="ARBA" id="ARBA00022989"/>
    </source>
</evidence>
<evidence type="ECO:0000256" key="1">
    <source>
        <dbReference type="ARBA" id="ARBA00004651"/>
    </source>
</evidence>
<feature type="transmembrane region" description="Helical" evidence="8">
    <location>
        <begin position="159"/>
        <end position="180"/>
    </location>
</feature>
<evidence type="ECO:0000256" key="5">
    <source>
        <dbReference type="ARBA" id="ARBA00022692"/>
    </source>
</evidence>
<comment type="caution">
    <text evidence="10">The sequence shown here is derived from an EMBL/GenBank/DDBJ whole genome shotgun (WGS) entry which is preliminary data.</text>
</comment>
<dbReference type="AlphaFoldDB" id="A0A2W1JCA8"/>
<dbReference type="GO" id="GO:0005886">
    <property type="term" value="C:plasma membrane"/>
    <property type="evidence" value="ECO:0007669"/>
    <property type="project" value="UniProtKB-SubCell"/>
</dbReference>
<evidence type="ECO:0000256" key="8">
    <source>
        <dbReference type="SAM" id="Phobius"/>
    </source>
</evidence>
<feature type="transmembrane region" description="Helical" evidence="8">
    <location>
        <begin position="302"/>
        <end position="324"/>
    </location>
</feature>
<dbReference type="GO" id="GO:0016763">
    <property type="term" value="F:pentosyltransferase activity"/>
    <property type="evidence" value="ECO:0007669"/>
    <property type="project" value="TreeGrafter"/>
</dbReference>
<keyword evidence="7 8" id="KW-0472">Membrane</keyword>
<feature type="transmembrane region" description="Helical" evidence="8">
    <location>
        <begin position="414"/>
        <end position="435"/>
    </location>
</feature>
<feature type="transmembrane region" description="Helical" evidence="8">
    <location>
        <begin position="130"/>
        <end position="152"/>
    </location>
</feature>
<dbReference type="PANTHER" id="PTHR33908:SF3">
    <property type="entry name" value="UNDECAPRENYL PHOSPHATE-ALPHA-4-AMINO-4-DEOXY-L-ARABINOSE ARABINOSYL TRANSFERASE"/>
    <property type="match status" value="1"/>
</dbReference>
<sequence>MPQNFVWLVLIVLLGAILRFWNLDLKPLWLDETITALFSLGHTYSEVPLGQVQPLADLFRLFQWQPASCIAISAAIRAQSTHPPLFFCWLHQWLGWVDRFDMSLAWKLRSLPAFLGILAIPAVYRLNRVAFSPSAGLAAATLMAVSPFAVYLSQEARHYTLPMLLIILSLVGLVLMLQDLCERQAINLGVWMGWSLLNGLGLYTHYFFALAATAQVLTLLSLSWMYRARLPRRVWGVIGLAIATILLIDAPLLPQFFEHLQRPATDWLNLTTAGLNRWTPLLRFTASLVIMTVIFPVEQQPLGITIVSGLAILSLTAGLGWRVFRGLQRLWRSAATHFSLLLLAHLLGWLLLEYFIVVYGLGKDLTLAFRYNFMLYPLVCALIGAGLTAPSDLEWKRSQPANFQARAQGIRRDLPLVTLVGLLSSACVVSGLAFLKPFQPQQIVQRLQTSTPILVTQTYENWQSVAFGLSIAVNSPATQQSTWLFQSSPIMIDIEEQAQAPLIWLFSDLTDQKPLPSALKISSSPTKLTTNCPAVGEQHQAMNVRYQSYRCIPQKPTR</sequence>
<proteinExistence type="predicted"/>
<dbReference type="Pfam" id="PF13231">
    <property type="entry name" value="PMT_2"/>
    <property type="match status" value="1"/>
</dbReference>
<accession>A0A2W1JCA8</accession>
<feature type="transmembrane region" description="Helical" evidence="8">
    <location>
        <begin position="373"/>
        <end position="393"/>
    </location>
</feature>
<comment type="subcellular location">
    <subcellularLocation>
        <location evidence="1">Cell membrane</location>
        <topology evidence="1">Multi-pass membrane protein</topology>
    </subcellularLocation>
</comment>
<feature type="transmembrane region" description="Helical" evidence="8">
    <location>
        <begin position="234"/>
        <end position="253"/>
    </location>
</feature>
<evidence type="ECO:0000313" key="11">
    <source>
        <dbReference type="Proteomes" id="UP000248857"/>
    </source>
</evidence>
<evidence type="ECO:0000313" key="10">
    <source>
        <dbReference type="EMBL" id="PZD71603.1"/>
    </source>
</evidence>
<dbReference type="GO" id="GO:0009103">
    <property type="term" value="P:lipopolysaccharide biosynthetic process"/>
    <property type="evidence" value="ECO:0007669"/>
    <property type="project" value="UniProtKB-ARBA"/>
</dbReference>
<keyword evidence="4" id="KW-0808">Transferase</keyword>
<feature type="transmembrane region" description="Helical" evidence="8">
    <location>
        <begin position="336"/>
        <end position="361"/>
    </location>
</feature>
<dbReference type="EMBL" id="PQWO01000015">
    <property type="protein sequence ID" value="PZD71603.1"/>
    <property type="molecule type" value="Genomic_DNA"/>
</dbReference>
<keyword evidence="6 8" id="KW-1133">Transmembrane helix</keyword>
<keyword evidence="2" id="KW-1003">Cell membrane</keyword>
<dbReference type="PANTHER" id="PTHR33908">
    <property type="entry name" value="MANNOSYLTRANSFERASE YKCB-RELATED"/>
    <property type="match status" value="1"/>
</dbReference>
<organism evidence="10 11">
    <name type="scientific">Acaryochloris thomasi RCC1774</name>
    <dbReference type="NCBI Taxonomy" id="1764569"/>
    <lineage>
        <taxon>Bacteria</taxon>
        <taxon>Bacillati</taxon>
        <taxon>Cyanobacteriota</taxon>
        <taxon>Cyanophyceae</taxon>
        <taxon>Acaryochloridales</taxon>
        <taxon>Acaryochloridaceae</taxon>
        <taxon>Acaryochloris</taxon>
        <taxon>Acaryochloris thomasi</taxon>
    </lineage>
</organism>
<keyword evidence="5 8" id="KW-0812">Transmembrane</keyword>
<gene>
    <name evidence="10" type="ORF">C1752_05030</name>
</gene>